<dbReference type="Proteomes" id="UP000178735">
    <property type="component" value="Unassembled WGS sequence"/>
</dbReference>
<dbReference type="GO" id="GO:0008360">
    <property type="term" value="P:regulation of cell shape"/>
    <property type="evidence" value="ECO:0007669"/>
    <property type="project" value="UniProtKB-UniRule"/>
</dbReference>
<evidence type="ECO:0000256" key="7">
    <source>
        <dbReference type="SAM" id="MobiDB-lite"/>
    </source>
</evidence>
<dbReference type="GO" id="GO:0018104">
    <property type="term" value="P:peptidoglycan-protein cross-linking"/>
    <property type="evidence" value="ECO:0007669"/>
    <property type="project" value="TreeGrafter"/>
</dbReference>
<dbReference type="Pfam" id="PF03734">
    <property type="entry name" value="YkuD"/>
    <property type="match status" value="1"/>
</dbReference>
<comment type="pathway">
    <text evidence="1 6">Cell wall biogenesis; peptidoglycan biosynthesis.</text>
</comment>
<evidence type="ECO:0000313" key="11">
    <source>
        <dbReference type="Proteomes" id="UP000178735"/>
    </source>
</evidence>
<keyword evidence="8" id="KW-0812">Transmembrane</keyword>
<name>A0A1F7WQI2_9BACT</name>
<dbReference type="EMBL" id="MGFH01000135">
    <property type="protein sequence ID" value="OGM04797.1"/>
    <property type="molecule type" value="Genomic_DNA"/>
</dbReference>
<dbReference type="GO" id="GO:0071972">
    <property type="term" value="F:peptidoglycan L,D-transpeptidase activity"/>
    <property type="evidence" value="ECO:0007669"/>
    <property type="project" value="TreeGrafter"/>
</dbReference>
<dbReference type="InterPro" id="IPR050979">
    <property type="entry name" value="LD-transpeptidase"/>
</dbReference>
<keyword evidence="4 6" id="KW-0573">Peptidoglycan synthesis</keyword>
<feature type="transmembrane region" description="Helical" evidence="8">
    <location>
        <begin position="12"/>
        <end position="31"/>
    </location>
</feature>
<dbReference type="PANTHER" id="PTHR30582">
    <property type="entry name" value="L,D-TRANSPEPTIDASE"/>
    <property type="match status" value="1"/>
</dbReference>
<dbReference type="GO" id="GO:0005576">
    <property type="term" value="C:extracellular region"/>
    <property type="evidence" value="ECO:0007669"/>
    <property type="project" value="TreeGrafter"/>
</dbReference>
<accession>A0A1F7WQI2</accession>
<dbReference type="STRING" id="1817813.A2008_00535"/>
<protein>
    <recommendedName>
        <fullName evidence="9">L,D-TPase catalytic domain-containing protein</fullName>
    </recommendedName>
</protein>
<evidence type="ECO:0000259" key="9">
    <source>
        <dbReference type="PROSITE" id="PS52029"/>
    </source>
</evidence>
<dbReference type="UniPathway" id="UPA00219"/>
<dbReference type="InterPro" id="IPR038063">
    <property type="entry name" value="Transpep_catalytic_dom"/>
</dbReference>
<evidence type="ECO:0000256" key="2">
    <source>
        <dbReference type="ARBA" id="ARBA00022679"/>
    </source>
</evidence>
<evidence type="ECO:0000256" key="8">
    <source>
        <dbReference type="SAM" id="Phobius"/>
    </source>
</evidence>
<dbReference type="CDD" id="cd16913">
    <property type="entry name" value="YkuD_like"/>
    <property type="match status" value="1"/>
</dbReference>
<gene>
    <name evidence="10" type="ORF">A2008_00535</name>
</gene>
<keyword evidence="5 6" id="KW-0961">Cell wall biogenesis/degradation</keyword>
<comment type="caution">
    <text evidence="10">The sequence shown here is derived from an EMBL/GenBank/DDBJ whole genome shotgun (WGS) entry which is preliminary data.</text>
</comment>
<dbReference type="AlphaFoldDB" id="A0A1F7WQI2"/>
<evidence type="ECO:0000256" key="6">
    <source>
        <dbReference type="PROSITE-ProRule" id="PRU01373"/>
    </source>
</evidence>
<keyword evidence="8" id="KW-0472">Membrane</keyword>
<evidence type="ECO:0000313" key="10">
    <source>
        <dbReference type="EMBL" id="OGM04797.1"/>
    </source>
</evidence>
<dbReference type="GO" id="GO:0016740">
    <property type="term" value="F:transferase activity"/>
    <property type="evidence" value="ECO:0007669"/>
    <property type="project" value="UniProtKB-KW"/>
</dbReference>
<proteinExistence type="predicted"/>
<feature type="active site" description="Proton donor/acceptor" evidence="6">
    <location>
        <position position="207"/>
    </location>
</feature>
<keyword evidence="8" id="KW-1133">Transmembrane helix</keyword>
<evidence type="ECO:0000256" key="3">
    <source>
        <dbReference type="ARBA" id="ARBA00022960"/>
    </source>
</evidence>
<dbReference type="PROSITE" id="PS52029">
    <property type="entry name" value="LD_TPASE"/>
    <property type="match status" value="1"/>
</dbReference>
<reference evidence="10 11" key="1">
    <citation type="journal article" date="2016" name="Nat. Commun.">
        <title>Thousands of microbial genomes shed light on interconnected biogeochemical processes in an aquifer system.</title>
        <authorList>
            <person name="Anantharaman K."/>
            <person name="Brown C.T."/>
            <person name="Hug L.A."/>
            <person name="Sharon I."/>
            <person name="Castelle C.J."/>
            <person name="Probst A.J."/>
            <person name="Thomas B.C."/>
            <person name="Singh A."/>
            <person name="Wilkins M.J."/>
            <person name="Karaoz U."/>
            <person name="Brodie E.L."/>
            <person name="Williams K.H."/>
            <person name="Hubbard S.S."/>
            <person name="Banfield J.F."/>
        </authorList>
    </citation>
    <scope>NUCLEOTIDE SEQUENCE [LARGE SCALE GENOMIC DNA]</scope>
</reference>
<keyword evidence="3 6" id="KW-0133">Cell shape</keyword>
<evidence type="ECO:0000256" key="5">
    <source>
        <dbReference type="ARBA" id="ARBA00023316"/>
    </source>
</evidence>
<feature type="active site" description="Nucleophile" evidence="6">
    <location>
        <position position="223"/>
    </location>
</feature>
<dbReference type="SUPFAM" id="SSF141523">
    <property type="entry name" value="L,D-transpeptidase catalytic domain-like"/>
    <property type="match status" value="1"/>
</dbReference>
<keyword evidence="2" id="KW-0808">Transferase</keyword>
<dbReference type="GO" id="GO:0071555">
    <property type="term" value="P:cell wall organization"/>
    <property type="evidence" value="ECO:0007669"/>
    <property type="project" value="UniProtKB-UniRule"/>
</dbReference>
<dbReference type="InterPro" id="IPR005490">
    <property type="entry name" value="LD_TPept_cat_dom"/>
</dbReference>
<evidence type="ECO:0000256" key="1">
    <source>
        <dbReference type="ARBA" id="ARBA00004752"/>
    </source>
</evidence>
<feature type="domain" description="L,D-TPase catalytic" evidence="9">
    <location>
        <begin position="122"/>
        <end position="253"/>
    </location>
</feature>
<feature type="region of interest" description="Disordered" evidence="7">
    <location>
        <begin position="61"/>
        <end position="100"/>
    </location>
</feature>
<dbReference type="Gene3D" id="2.40.440.10">
    <property type="entry name" value="L,D-transpeptidase catalytic domain-like"/>
    <property type="match status" value="1"/>
</dbReference>
<organism evidence="10 11">
    <name type="scientific">Candidatus Wallbacteria bacterium GWC2_49_35</name>
    <dbReference type="NCBI Taxonomy" id="1817813"/>
    <lineage>
        <taxon>Bacteria</taxon>
        <taxon>Candidatus Walliibacteriota</taxon>
    </lineage>
</organism>
<sequence>MTSGINSQKLFYVISSFFLLILIIFTLRINYASSASNDPAAGARTVPVGIIGAAAAQEPEAKEAVRTIESSSSDEPAAKESEISDGGAEAKTAESKNAENQAPDSISAIISVENIKKMPGDFSIVIDKSRCELFLYKGEKLVKTYKVSIGRNKDGADKKKKGDLRTPEGSFHIVSIHKSDKWLHDGQLAYGPWFLRLKTPWQGIGIHGTNEPEKLGGKASEGCIRLHSDNIAELKKLVEDQLNSKKKVKVDIVAKRDSIE</sequence>
<evidence type="ECO:0000256" key="4">
    <source>
        <dbReference type="ARBA" id="ARBA00022984"/>
    </source>
</evidence>